<dbReference type="PROSITE" id="PS50042">
    <property type="entry name" value="CNMP_BINDING_3"/>
    <property type="match status" value="2"/>
</dbReference>
<proteinExistence type="predicted"/>
<dbReference type="PROSITE" id="PS00889">
    <property type="entry name" value="CNMP_BINDING_2"/>
    <property type="match status" value="1"/>
</dbReference>
<dbReference type="PANTHER" id="PTHR45638">
    <property type="entry name" value="CYCLIC NUCLEOTIDE-GATED CATION CHANNEL SUBUNIT A"/>
    <property type="match status" value="1"/>
</dbReference>
<feature type="compositionally biased region" description="Acidic residues" evidence="3">
    <location>
        <begin position="44"/>
        <end position="55"/>
    </location>
</feature>
<dbReference type="FunFam" id="2.60.120.10:FF:000057">
    <property type="entry name" value="Cyclic nucleotide-binding domain protein"/>
    <property type="match status" value="1"/>
</dbReference>
<keyword evidence="7" id="KW-1185">Reference proteome</keyword>
<feature type="region of interest" description="Disordered" evidence="3">
    <location>
        <begin position="1"/>
        <end position="55"/>
    </location>
</feature>
<dbReference type="OrthoDB" id="421226at2759"/>
<dbReference type="Pfam" id="PF00027">
    <property type="entry name" value="cNMP_binding"/>
    <property type="match status" value="1"/>
</dbReference>
<organism evidence="6 7">
    <name type="scientific">[Candida] subhashii</name>
    <dbReference type="NCBI Taxonomy" id="561895"/>
    <lineage>
        <taxon>Eukaryota</taxon>
        <taxon>Fungi</taxon>
        <taxon>Dikarya</taxon>
        <taxon>Ascomycota</taxon>
        <taxon>Saccharomycotina</taxon>
        <taxon>Pichiomycetes</taxon>
        <taxon>Debaryomycetaceae</taxon>
        <taxon>Spathaspora</taxon>
    </lineage>
</organism>
<dbReference type="InterPro" id="IPR057207">
    <property type="entry name" value="FBXL15_LRR"/>
</dbReference>
<evidence type="ECO:0000313" key="7">
    <source>
        <dbReference type="Proteomes" id="UP000694255"/>
    </source>
</evidence>
<dbReference type="EMBL" id="JAGSYN010000056">
    <property type="protein sequence ID" value="KAG7664975.1"/>
    <property type="molecule type" value="Genomic_DNA"/>
</dbReference>
<feature type="domain" description="F-box" evidence="5">
    <location>
        <begin position="489"/>
        <end position="542"/>
    </location>
</feature>
<evidence type="ECO:0000256" key="2">
    <source>
        <dbReference type="ARBA" id="ARBA00023065"/>
    </source>
</evidence>
<dbReference type="PANTHER" id="PTHR45638:SF24">
    <property type="entry name" value="CYCLIC NUCLEOTIDE-BINDING DOMAIN PROTEIN (AFU_ORTHOLOGUE AFUA_2G03170)"/>
    <property type="match status" value="1"/>
</dbReference>
<dbReference type="AlphaFoldDB" id="A0A8J5R378"/>
<evidence type="ECO:0000256" key="1">
    <source>
        <dbReference type="ARBA" id="ARBA00022448"/>
    </source>
</evidence>
<feature type="domain" description="Cyclic nucleotide-binding" evidence="4">
    <location>
        <begin position="78"/>
        <end position="196"/>
    </location>
</feature>
<name>A0A8J5R378_9ASCO</name>
<reference evidence="6 7" key="1">
    <citation type="journal article" date="2021" name="DNA Res.">
        <title>Genome analysis of Candida subhashii reveals its hybrid nature and dual mitochondrial genome conformations.</title>
        <authorList>
            <person name="Mixao V."/>
            <person name="Hegedusova E."/>
            <person name="Saus E."/>
            <person name="Pryszcz L.P."/>
            <person name="Cillingova A."/>
            <person name="Nosek J."/>
            <person name="Gabaldon T."/>
        </authorList>
    </citation>
    <scope>NUCLEOTIDE SEQUENCE [LARGE SCALE GENOMIC DNA]</scope>
    <source>
        <strain evidence="6 7">CBS 10753</strain>
    </source>
</reference>
<dbReference type="SMART" id="SM00100">
    <property type="entry name" value="cNMP"/>
    <property type="match status" value="2"/>
</dbReference>
<dbReference type="InterPro" id="IPR018488">
    <property type="entry name" value="cNMP-bd_CS"/>
</dbReference>
<evidence type="ECO:0000313" key="6">
    <source>
        <dbReference type="EMBL" id="KAG7664975.1"/>
    </source>
</evidence>
<sequence length="866" mass="97865">MTVHNRSFIPDNPSPLASRSSSNRVKHTLPRNDTPTTSISSNDNSDEDDDYSYDDINEDSIHKTIPREFFNRLIEFPLFSNAPKSFHTKIVSELKLMQYHPQEFIIKTGQCSKSMYWILKGVVSVTSSPDGESVYAELASGSFFGEIGILYNRPRTATVVAKTRVLVGVLTAKALNMVLRNYPSIERRIRDEAQERLAMQEKKKRNNKYQDESILPQGKHNLQYHQQQLQVPLDEKGYNASMLASQASIIPGPHVPSLLTTPSSSYPSSPNTSSVEHLIVIQDFIRSLPIFQNLPRDIIHQLALGVEPLSISQPYEDILHKGDDGSNIYFIIDGEVEVFDYAHDGESNRYPFIVEDMRSTAEARRNNLNSLQNDDSNSEEEIFTPNWTFQKRHKSVSPSISISRSPSPDFRSIQPTPSSFPAKLPPITTPTTTQKRRRSVDIDIPPTSIDNFQAFHTLPKPKPYIPHKRRRTLAQINPTHPGRRRSSILANCELLPDKLTQQILQYLPLTSMMRFRLVSKKWRHLLHMIPLPILDLKPWNTLVDDKALISITDFVGCRPEIIDISNCFHITDEGFSYMINEIGISGKIKTIRMVSNWEVSAMAIMDLSVAHVGRYLEEIDLSNCRKVRDDVLERLIGWGEEEEEVPGVGVDELVGCKRLKVLNLGYCKHLTDSTMKHIAMQASDRIEVLDITRCTLISDLGFEYWQYRNFSNLKSLILKDCTFLTDKAMFAIANSAKNLETLNLDFCCSLTDLSIEVLSLGCPKLRQLNFSFCGSAISDSSLVTISLNLAYLERLILKGCIRVTRAGVDALLSGISPRLNYLDISQCKNAHIYPGNFPAQQLTINPQTKSAFVSAGPYNNITEIVL</sequence>
<gene>
    <name evidence="6" type="ORF">J8A68_001503</name>
</gene>
<comment type="caution">
    <text evidence="6">The sequence shown here is derived from an EMBL/GenBank/DDBJ whole genome shotgun (WGS) entry which is preliminary data.</text>
</comment>
<dbReference type="GO" id="GO:0044877">
    <property type="term" value="F:protein-containing complex binding"/>
    <property type="evidence" value="ECO:0007669"/>
    <property type="project" value="TreeGrafter"/>
</dbReference>
<protein>
    <recommendedName>
        <fullName evidence="8">RNI-like protein</fullName>
    </recommendedName>
</protein>
<evidence type="ECO:0008006" key="8">
    <source>
        <dbReference type="Google" id="ProtNLM"/>
    </source>
</evidence>
<dbReference type="SMART" id="SM00256">
    <property type="entry name" value="FBOX"/>
    <property type="match status" value="1"/>
</dbReference>
<evidence type="ECO:0000259" key="5">
    <source>
        <dbReference type="PROSITE" id="PS50181"/>
    </source>
</evidence>
<dbReference type="Pfam" id="PF00646">
    <property type="entry name" value="F-box"/>
    <property type="match status" value="1"/>
</dbReference>
<dbReference type="RefSeq" id="XP_049265207.1">
    <property type="nucleotide sequence ID" value="XM_049405163.1"/>
</dbReference>
<dbReference type="InterPro" id="IPR006553">
    <property type="entry name" value="Leu-rich_rpt_Cys-con_subtyp"/>
</dbReference>
<feature type="region of interest" description="Disordered" evidence="3">
    <location>
        <begin position="398"/>
        <end position="438"/>
    </location>
</feature>
<accession>A0A8J5R378</accession>
<evidence type="ECO:0000256" key="3">
    <source>
        <dbReference type="SAM" id="MobiDB-lite"/>
    </source>
</evidence>
<dbReference type="PROSITE" id="PS50181">
    <property type="entry name" value="FBOX"/>
    <property type="match status" value="1"/>
</dbReference>
<dbReference type="CDD" id="cd00038">
    <property type="entry name" value="CAP_ED"/>
    <property type="match status" value="2"/>
</dbReference>
<dbReference type="InterPro" id="IPR000595">
    <property type="entry name" value="cNMP-bd_dom"/>
</dbReference>
<feature type="compositionally biased region" description="Low complexity" evidence="3">
    <location>
        <begin position="398"/>
        <end position="413"/>
    </location>
</feature>
<dbReference type="Proteomes" id="UP000694255">
    <property type="component" value="Unassembled WGS sequence"/>
</dbReference>
<feature type="domain" description="Cyclic nucleotide-binding" evidence="4">
    <location>
        <begin position="290"/>
        <end position="339"/>
    </location>
</feature>
<dbReference type="GO" id="GO:0005221">
    <property type="term" value="F:intracellularly cyclic nucleotide-activated monoatomic cation channel activity"/>
    <property type="evidence" value="ECO:0007669"/>
    <property type="project" value="InterPro"/>
</dbReference>
<evidence type="ECO:0000259" key="4">
    <source>
        <dbReference type="PROSITE" id="PS50042"/>
    </source>
</evidence>
<keyword evidence="2" id="KW-0406">Ion transport</keyword>
<dbReference type="SMART" id="SM00367">
    <property type="entry name" value="LRR_CC"/>
    <property type="match status" value="8"/>
</dbReference>
<dbReference type="GeneID" id="73468304"/>
<dbReference type="Pfam" id="PF25372">
    <property type="entry name" value="DUF7885"/>
    <property type="match status" value="1"/>
</dbReference>
<dbReference type="InterPro" id="IPR050866">
    <property type="entry name" value="CNG_cation_channel"/>
</dbReference>
<dbReference type="InterPro" id="IPR001810">
    <property type="entry name" value="F-box_dom"/>
</dbReference>
<keyword evidence="1" id="KW-0813">Transport</keyword>